<sequence length="216" mass="23188">MLPTESLQRQAEPTDRLLVVSGSCSPVTGVQIEWALKHGYAGIRVPSSLLLGNETEASQTKLLEEAERFLREGKSVILYTALGPADESIAQTRDYLRSKGLDSVASGELLGARLGQMARELVLSTGLQRIVCAGGDTSGFAVKQMDLFALEIMAGIVPGGPLCRAYSNDAKLDGLEIVLKGGQVGPPDFFERVRKGRSEGQLDTPSMDGKQGFYEQ</sequence>
<dbReference type="EMBL" id="CP090978">
    <property type="protein sequence ID" value="UJF36326.1"/>
    <property type="molecule type" value="Genomic_DNA"/>
</dbReference>
<name>A0ABY3SQW3_9BACL</name>
<organism evidence="3 4">
    <name type="scientific">Paenibacillus hexagrammi</name>
    <dbReference type="NCBI Taxonomy" id="2908839"/>
    <lineage>
        <taxon>Bacteria</taxon>
        <taxon>Bacillati</taxon>
        <taxon>Bacillota</taxon>
        <taxon>Bacilli</taxon>
        <taxon>Bacillales</taxon>
        <taxon>Paenibacillaceae</taxon>
        <taxon>Paenibacillus</taxon>
    </lineage>
</organism>
<dbReference type="Gene3D" id="3.40.980.20">
    <property type="entry name" value="Four-carbon acid sugar kinase, nucleotide binding domain"/>
    <property type="match status" value="1"/>
</dbReference>
<dbReference type="SUPFAM" id="SSF142764">
    <property type="entry name" value="YgbK-like"/>
    <property type="match status" value="1"/>
</dbReference>
<feature type="region of interest" description="Disordered" evidence="1">
    <location>
        <begin position="193"/>
        <end position="216"/>
    </location>
</feature>
<evidence type="ECO:0000259" key="2">
    <source>
        <dbReference type="Pfam" id="PF17042"/>
    </source>
</evidence>
<evidence type="ECO:0000313" key="4">
    <source>
        <dbReference type="Proteomes" id="UP001649230"/>
    </source>
</evidence>
<keyword evidence="4" id="KW-1185">Reference proteome</keyword>
<reference evidence="3 4" key="1">
    <citation type="journal article" date="2024" name="Int. J. Syst. Evol. Microbiol.">
        <title>Paenibacillus hexagrammi sp. nov., a novel bacterium isolated from the gut content of Hexagrammos agrammus.</title>
        <authorList>
            <person name="Jung H.K."/>
            <person name="Kim D.G."/>
            <person name="Zin H."/>
            <person name="Park J."/>
            <person name="Jung H."/>
            <person name="Kim Y.O."/>
            <person name="Kong H.J."/>
            <person name="Kim J.W."/>
            <person name="Kim Y.S."/>
        </authorList>
    </citation>
    <scope>NUCLEOTIDE SEQUENCE [LARGE SCALE GENOMIC DNA]</scope>
    <source>
        <strain evidence="3 4">YPD9-1</strain>
    </source>
</reference>
<dbReference type="Proteomes" id="UP001649230">
    <property type="component" value="Chromosome"/>
</dbReference>
<accession>A0ABY3SQW3</accession>
<protein>
    <recommendedName>
        <fullName evidence="2">Four-carbon acid sugar kinase nucleotide binding domain-containing protein</fullName>
    </recommendedName>
</protein>
<dbReference type="InterPro" id="IPR042213">
    <property type="entry name" value="NBD_C_sf"/>
</dbReference>
<evidence type="ECO:0000313" key="3">
    <source>
        <dbReference type="EMBL" id="UJF36326.1"/>
    </source>
</evidence>
<gene>
    <name evidence="3" type="ORF">L0M14_11030</name>
</gene>
<dbReference type="Pfam" id="PF17042">
    <property type="entry name" value="NBD_C"/>
    <property type="match status" value="1"/>
</dbReference>
<proteinExistence type="predicted"/>
<dbReference type="InterPro" id="IPR031475">
    <property type="entry name" value="NBD_C"/>
</dbReference>
<evidence type="ECO:0000256" key="1">
    <source>
        <dbReference type="SAM" id="MobiDB-lite"/>
    </source>
</evidence>
<feature type="domain" description="Four-carbon acid sugar kinase nucleotide binding" evidence="2">
    <location>
        <begin position="18"/>
        <end position="190"/>
    </location>
</feature>